<dbReference type="Gene3D" id="1.25.10.10">
    <property type="entry name" value="Leucine-rich Repeat Variant"/>
    <property type="match status" value="1"/>
</dbReference>
<dbReference type="SUPFAM" id="SSF48371">
    <property type="entry name" value="ARM repeat"/>
    <property type="match status" value="1"/>
</dbReference>
<dbReference type="OrthoDB" id="667398at2"/>
<dbReference type="InterPro" id="IPR011989">
    <property type="entry name" value="ARM-like"/>
</dbReference>
<evidence type="ECO:0000313" key="2">
    <source>
        <dbReference type="Proteomes" id="UP000274271"/>
    </source>
</evidence>
<name>A0A3P1CR00_9BACT</name>
<dbReference type="InterPro" id="IPR016024">
    <property type="entry name" value="ARM-type_fold"/>
</dbReference>
<dbReference type="Proteomes" id="UP000274271">
    <property type="component" value="Unassembled WGS sequence"/>
</dbReference>
<dbReference type="EMBL" id="RQJP01000002">
    <property type="protein sequence ID" value="RRB15394.1"/>
    <property type="molecule type" value="Genomic_DNA"/>
</dbReference>
<dbReference type="RefSeq" id="WP_124906998.1">
    <property type="nucleotide sequence ID" value="NZ_RQJP01000002.1"/>
</dbReference>
<evidence type="ECO:0000313" key="1">
    <source>
        <dbReference type="EMBL" id="RRB15394.1"/>
    </source>
</evidence>
<protein>
    <submittedName>
        <fullName evidence="1">HEAT repeat domain-containing protein</fullName>
    </submittedName>
</protein>
<gene>
    <name evidence="1" type="ORF">EHT87_12740</name>
</gene>
<proteinExistence type="predicted"/>
<sequence>MKQDIEKLLEKYYAGESTLEEEKQLRDFFRGASVPAHLEKQAGPFRYYAETRKEQPSLAFNQRLSDRLGSEGRVRSLITWSLRIAASLTLLAGGFVGGLYYSNRLPGQPDRTETSSTLAIKKALDFDHTAQTSASERIQAVNQSYELAEVDQDITQLLINTLNFDDNVNVRLAACEALMRLPNEPGVREALIQSLKIQTDPYVQIMLIETLVSIQEKRAVDEMQRLARSRQILEAVRLKAEEGLNRLTQTKTQTAS</sequence>
<reference evidence="1 2" key="1">
    <citation type="submission" date="2018-11" db="EMBL/GenBank/DDBJ databases">
        <authorList>
            <person name="Zhou Z."/>
            <person name="Wang G."/>
        </authorList>
    </citation>
    <scope>NUCLEOTIDE SEQUENCE [LARGE SCALE GENOMIC DNA]</scope>
    <source>
        <strain evidence="1 2">KCTC42998</strain>
    </source>
</reference>
<keyword evidence="2" id="KW-1185">Reference proteome</keyword>
<dbReference type="AlphaFoldDB" id="A0A3P1CR00"/>
<comment type="caution">
    <text evidence="1">The sequence shown here is derived from an EMBL/GenBank/DDBJ whole genome shotgun (WGS) entry which is preliminary data.</text>
</comment>
<organism evidence="1 2">
    <name type="scientific">Larkinella knui</name>
    <dbReference type="NCBI Taxonomy" id="2025310"/>
    <lineage>
        <taxon>Bacteria</taxon>
        <taxon>Pseudomonadati</taxon>
        <taxon>Bacteroidota</taxon>
        <taxon>Cytophagia</taxon>
        <taxon>Cytophagales</taxon>
        <taxon>Spirosomataceae</taxon>
        <taxon>Larkinella</taxon>
    </lineage>
</organism>
<accession>A0A3P1CR00</accession>